<name>A0A975NI80_9BRAD</name>
<sequence>MCLALPAEIVSIDESREMAVVALGPVKKEISVALLDEVSVGDFVLVHVGFALHRLSPEEADRTLALMREAGENPEAEFAEGSAP</sequence>
<dbReference type="SUPFAM" id="SSF159127">
    <property type="entry name" value="HupF/HypC-like"/>
    <property type="match status" value="1"/>
</dbReference>
<dbReference type="InterPro" id="IPR001109">
    <property type="entry name" value="Hydrogenase_HupF/HypC"/>
</dbReference>
<dbReference type="Gene3D" id="2.30.30.140">
    <property type="match status" value="1"/>
</dbReference>
<dbReference type="PANTHER" id="PTHR35177">
    <property type="entry name" value="HYDROGENASE MATURATION FACTOR HYBG"/>
    <property type="match status" value="1"/>
</dbReference>
<gene>
    <name evidence="4" type="ORF">KMZ29_08025</name>
    <name evidence="5" type="ORF">KMZ68_20245</name>
</gene>
<proteinExistence type="inferred from homology"/>
<dbReference type="Proteomes" id="UP000680839">
    <property type="component" value="Chromosome"/>
</dbReference>
<reference evidence="5" key="1">
    <citation type="submission" date="2021-06" db="EMBL/GenBank/DDBJ databases">
        <title>Bradyrhizobium sp. S2-11-2 Genome sequencing.</title>
        <authorList>
            <person name="Jin L."/>
        </authorList>
    </citation>
    <scope>NUCLEOTIDE SEQUENCE</scope>
    <source>
        <strain evidence="5">S2-11-2</strain>
    </source>
</reference>
<dbReference type="GO" id="GO:0005506">
    <property type="term" value="F:iron ion binding"/>
    <property type="evidence" value="ECO:0007669"/>
    <property type="project" value="TreeGrafter"/>
</dbReference>
<dbReference type="NCBIfam" id="TIGR00074">
    <property type="entry name" value="hypC_hupF"/>
    <property type="match status" value="1"/>
</dbReference>
<reference evidence="4" key="2">
    <citation type="submission" date="2021-06" db="EMBL/GenBank/DDBJ databases">
        <title>Bradyrhizobium sp. S2-20-1 Genome sequencing.</title>
        <authorList>
            <person name="Jin L."/>
        </authorList>
    </citation>
    <scope>NUCLEOTIDE SEQUENCE</scope>
    <source>
        <strain evidence="4">S2-20-1</strain>
    </source>
</reference>
<dbReference type="KEGG" id="bsei:KMZ68_20245"/>
<organism evidence="4 6">
    <name type="scientific">Bradyrhizobium sediminis</name>
    <dbReference type="NCBI Taxonomy" id="2840469"/>
    <lineage>
        <taxon>Bacteria</taxon>
        <taxon>Pseudomonadati</taxon>
        <taxon>Pseudomonadota</taxon>
        <taxon>Alphaproteobacteria</taxon>
        <taxon>Hyphomicrobiales</taxon>
        <taxon>Nitrobacteraceae</taxon>
        <taxon>Bradyrhizobium</taxon>
    </lineage>
</organism>
<protein>
    <recommendedName>
        <fullName evidence="3">Hydrogenase maturation factor HypC</fullName>
    </recommendedName>
</protein>
<dbReference type="GO" id="GO:0051604">
    <property type="term" value="P:protein maturation"/>
    <property type="evidence" value="ECO:0007669"/>
    <property type="project" value="TreeGrafter"/>
</dbReference>
<accession>A0A975NI80</accession>
<dbReference type="PANTHER" id="PTHR35177:SF2">
    <property type="entry name" value="HYDROGENASE MATURATION FACTOR HYBG"/>
    <property type="match status" value="1"/>
</dbReference>
<dbReference type="AlphaFoldDB" id="A0A975NI80"/>
<dbReference type="EMBL" id="CP076135">
    <property type="protein sequence ID" value="QWG17280.1"/>
    <property type="molecule type" value="Genomic_DNA"/>
</dbReference>
<evidence type="ECO:0000256" key="3">
    <source>
        <dbReference type="ARBA" id="ARBA00071976"/>
    </source>
</evidence>
<comment type="function">
    <text evidence="2">Involved in the maturation of [NiFe] hydrogenases. Involved in the biosynthesis of the Fe(CN)(2)CO cofactor.</text>
</comment>
<evidence type="ECO:0000313" key="5">
    <source>
        <dbReference type="EMBL" id="QWG17280.1"/>
    </source>
</evidence>
<dbReference type="EMBL" id="CP076134">
    <property type="protein sequence ID" value="QWG14599.1"/>
    <property type="molecule type" value="Genomic_DNA"/>
</dbReference>
<dbReference type="RefSeq" id="WP_215612934.1">
    <property type="nucleotide sequence ID" value="NZ_CP076134.1"/>
</dbReference>
<dbReference type="Pfam" id="PF01455">
    <property type="entry name" value="HupF_HypC"/>
    <property type="match status" value="1"/>
</dbReference>
<evidence type="ECO:0000256" key="1">
    <source>
        <dbReference type="ARBA" id="ARBA00006018"/>
    </source>
</evidence>
<evidence type="ECO:0000313" key="6">
    <source>
        <dbReference type="Proteomes" id="UP000680839"/>
    </source>
</evidence>
<evidence type="ECO:0000313" key="4">
    <source>
        <dbReference type="EMBL" id="QWG14599.1"/>
    </source>
</evidence>
<evidence type="ECO:0000256" key="2">
    <source>
        <dbReference type="ARBA" id="ARBA00053969"/>
    </source>
</evidence>
<dbReference type="PRINTS" id="PR00445">
    <property type="entry name" value="HUPFHYPC"/>
</dbReference>
<dbReference type="GO" id="GO:1902670">
    <property type="term" value="F:carbon dioxide binding"/>
    <property type="evidence" value="ECO:0007669"/>
    <property type="project" value="TreeGrafter"/>
</dbReference>
<comment type="similarity">
    <text evidence="1">Belongs to the HupF/HypC family.</text>
</comment>
<dbReference type="FunFam" id="2.30.30.140:FF:000022">
    <property type="entry name" value="Hydrogenase assembly chaperone HybG"/>
    <property type="match status" value="1"/>
</dbReference>
<dbReference type="Proteomes" id="UP000680805">
    <property type="component" value="Chromosome"/>
</dbReference>